<evidence type="ECO:0000259" key="2">
    <source>
        <dbReference type="PROSITE" id="PS50157"/>
    </source>
</evidence>
<keyword evidence="1" id="KW-0479">Metal-binding</keyword>
<keyword evidence="4" id="KW-1185">Reference proteome</keyword>
<protein>
    <submittedName>
        <fullName evidence="3">Zinc finger protein 37</fullName>
    </submittedName>
</protein>
<sequence>MQIIHRNIRSTDCEHGIRKALLIQLKASQILSNQINFKLKPYNCLLCKKQYYRHYQLVKHTQNKHPYQQNIENLMRVKMVSKQDRIQVQNHFTNENITDLKNEQILSISEKDRTKMQALGLQNKVQCKERVFASNDQSSMIDSNGQNSNETYIASENIFGSCLNSPFQSRSTEELDCSPSRYLISQQDQYLEDSLSLDHFIEYQDSNTSIQLLPQYYGSQIFD</sequence>
<dbReference type="GO" id="GO:0008270">
    <property type="term" value="F:zinc ion binding"/>
    <property type="evidence" value="ECO:0007669"/>
    <property type="project" value="UniProtKB-KW"/>
</dbReference>
<evidence type="ECO:0000313" key="3">
    <source>
        <dbReference type="EMBL" id="CDW87102.1"/>
    </source>
</evidence>
<dbReference type="EMBL" id="CCKQ01015280">
    <property type="protein sequence ID" value="CDW87102.1"/>
    <property type="molecule type" value="Genomic_DNA"/>
</dbReference>
<organism evidence="3 4">
    <name type="scientific">Stylonychia lemnae</name>
    <name type="common">Ciliate</name>
    <dbReference type="NCBI Taxonomy" id="5949"/>
    <lineage>
        <taxon>Eukaryota</taxon>
        <taxon>Sar</taxon>
        <taxon>Alveolata</taxon>
        <taxon>Ciliophora</taxon>
        <taxon>Intramacronucleata</taxon>
        <taxon>Spirotrichea</taxon>
        <taxon>Stichotrichia</taxon>
        <taxon>Sporadotrichida</taxon>
        <taxon>Oxytrichidae</taxon>
        <taxon>Stylonychinae</taxon>
        <taxon>Stylonychia</taxon>
    </lineage>
</organism>
<reference evidence="3 4" key="1">
    <citation type="submission" date="2014-06" db="EMBL/GenBank/DDBJ databases">
        <authorList>
            <person name="Swart Estienne"/>
        </authorList>
    </citation>
    <scope>NUCLEOTIDE SEQUENCE [LARGE SCALE GENOMIC DNA]</scope>
    <source>
        <strain evidence="3 4">130c</strain>
    </source>
</reference>
<evidence type="ECO:0000256" key="1">
    <source>
        <dbReference type="PROSITE-ProRule" id="PRU00042"/>
    </source>
</evidence>
<dbReference type="InterPro" id="IPR013087">
    <property type="entry name" value="Znf_C2H2_type"/>
</dbReference>
<dbReference type="Proteomes" id="UP000039865">
    <property type="component" value="Unassembled WGS sequence"/>
</dbReference>
<dbReference type="PROSITE" id="PS50157">
    <property type="entry name" value="ZINC_FINGER_C2H2_2"/>
    <property type="match status" value="1"/>
</dbReference>
<keyword evidence="1" id="KW-0863">Zinc-finger</keyword>
<proteinExistence type="predicted"/>
<dbReference type="InParanoid" id="A0A078B169"/>
<keyword evidence="1" id="KW-0862">Zinc</keyword>
<name>A0A078B169_STYLE</name>
<dbReference type="PROSITE" id="PS00028">
    <property type="entry name" value="ZINC_FINGER_C2H2_1"/>
    <property type="match status" value="1"/>
</dbReference>
<gene>
    <name evidence="3" type="primary">Contig18659.g19821</name>
    <name evidence="3" type="ORF">STYLEM_16204</name>
</gene>
<dbReference type="OrthoDB" id="6077919at2759"/>
<feature type="domain" description="C2H2-type" evidence="2">
    <location>
        <begin position="42"/>
        <end position="70"/>
    </location>
</feature>
<dbReference type="AlphaFoldDB" id="A0A078B169"/>
<accession>A0A078B169</accession>
<evidence type="ECO:0000313" key="4">
    <source>
        <dbReference type="Proteomes" id="UP000039865"/>
    </source>
</evidence>